<reference evidence="1 2" key="1">
    <citation type="submission" date="2024-03" db="EMBL/GenBank/DDBJ databases">
        <title>Human intestinal bacterial collection.</title>
        <authorList>
            <person name="Pauvert C."/>
            <person name="Hitch T.C.A."/>
            <person name="Clavel T."/>
        </authorList>
    </citation>
    <scope>NUCLEOTIDE SEQUENCE [LARGE SCALE GENOMIC DNA]</scope>
    <source>
        <strain evidence="1 2">CLA-AP-H18</strain>
    </source>
</reference>
<dbReference type="RefSeq" id="WP_211147440.1">
    <property type="nucleotide sequence ID" value="NZ_JBBMEY010000004.1"/>
</dbReference>
<organism evidence="1 2">
    <name type="scientific">Ruminococcoides intestinihominis</name>
    <dbReference type="NCBI Taxonomy" id="3133161"/>
    <lineage>
        <taxon>Bacteria</taxon>
        <taxon>Bacillati</taxon>
        <taxon>Bacillota</taxon>
        <taxon>Clostridia</taxon>
        <taxon>Eubacteriales</taxon>
        <taxon>Oscillospiraceae</taxon>
        <taxon>Ruminococcoides</taxon>
    </lineage>
</organism>
<protein>
    <submittedName>
        <fullName evidence="1">Uncharacterized protein</fullName>
    </submittedName>
</protein>
<name>A0ABV1HS37_9FIRM</name>
<dbReference type="InterPro" id="IPR038471">
    <property type="entry name" value="MecA_C_sf"/>
</dbReference>
<keyword evidence="2" id="KW-1185">Reference proteome</keyword>
<comment type="caution">
    <text evidence="1">The sequence shown here is derived from an EMBL/GenBank/DDBJ whole genome shotgun (WGS) entry which is preliminary data.</text>
</comment>
<sequence>MTITKINNTSFMFEFLQDELTFNTEDNLIYHILNIVATVEKLNTKHCAFVLEAVKSRKSSIFLLTIRYGRKRFKVKRNLDHTIYSFENCDDYLKCIFTLHKSSYPLSRNHSYIMNNKYYLCFSNSFISKKTKLLVCQYGEKCENSNILLARLKEYGKYIGENCVENISKNLTYKEP</sequence>
<dbReference type="EMBL" id="JBBMFI010000005">
    <property type="protein sequence ID" value="MEQ2565130.1"/>
    <property type="molecule type" value="Genomic_DNA"/>
</dbReference>
<accession>A0ABV1HS37</accession>
<dbReference type="Gene3D" id="3.30.70.1950">
    <property type="match status" value="1"/>
</dbReference>
<evidence type="ECO:0000313" key="1">
    <source>
        <dbReference type="EMBL" id="MEQ2565130.1"/>
    </source>
</evidence>
<gene>
    <name evidence="1" type="ORF">ABFO16_02635</name>
</gene>
<dbReference type="Proteomes" id="UP001478133">
    <property type="component" value="Unassembled WGS sequence"/>
</dbReference>
<proteinExistence type="predicted"/>
<evidence type="ECO:0000313" key="2">
    <source>
        <dbReference type="Proteomes" id="UP001478133"/>
    </source>
</evidence>